<reference evidence="1" key="1">
    <citation type="submission" date="2022-07" db="EMBL/GenBank/DDBJ databases">
        <title>Phylogenomic reconstructions and comparative analyses of Kickxellomycotina fungi.</title>
        <authorList>
            <person name="Reynolds N.K."/>
            <person name="Stajich J.E."/>
            <person name="Barry K."/>
            <person name="Grigoriev I.V."/>
            <person name="Crous P."/>
            <person name="Smith M.E."/>
        </authorList>
    </citation>
    <scope>NUCLEOTIDE SEQUENCE</scope>
    <source>
        <strain evidence="1">CBS 109366</strain>
    </source>
</reference>
<feature type="non-terminal residue" evidence="1">
    <location>
        <position position="334"/>
    </location>
</feature>
<comment type="caution">
    <text evidence="1">The sequence shown here is derived from an EMBL/GenBank/DDBJ whole genome shotgun (WGS) entry which is preliminary data.</text>
</comment>
<organism evidence="1 2">
    <name type="scientific">Coemansia nantahalensis</name>
    <dbReference type="NCBI Taxonomy" id="2789366"/>
    <lineage>
        <taxon>Eukaryota</taxon>
        <taxon>Fungi</taxon>
        <taxon>Fungi incertae sedis</taxon>
        <taxon>Zoopagomycota</taxon>
        <taxon>Kickxellomycotina</taxon>
        <taxon>Kickxellomycetes</taxon>
        <taxon>Kickxellales</taxon>
        <taxon>Kickxellaceae</taxon>
        <taxon>Coemansia</taxon>
    </lineage>
</organism>
<accession>A0ACC1JT20</accession>
<dbReference type="Proteomes" id="UP001140234">
    <property type="component" value="Unassembled WGS sequence"/>
</dbReference>
<name>A0ACC1JT20_9FUNG</name>
<evidence type="ECO:0000313" key="2">
    <source>
        <dbReference type="Proteomes" id="UP001140234"/>
    </source>
</evidence>
<keyword evidence="2" id="KW-1185">Reference proteome</keyword>
<sequence length="334" mass="35830">MSAVAKANAGAAAPRKTRGGRKGKTTAWRKNIDLADVEAGLEERREEERLGGGAVEKRQDGDLFTMDTAGDAKTRAQVRSAKGLRVDEILGRRSNVAVPVLGSKMGEERKKKRDELELRRRLNKVVGRDGRRRVTAEGIQMGTAAPGLDIWGADSAAAGASSKKPKVAVSQKKRANMAALPAVEVAHPGASYRPTKRDHAELVEKASTEYAAEVRNASKGDEFRDFRGAHPADSAIECAEYVMEEMAQDAAAAPNDDSGSGSGSDTAHGSADEGAPHKARASKPKTRVDRNRQRRATQRRCQEAKVKAEKKHLCELDMSGRLSAVADVRAAASE</sequence>
<proteinExistence type="predicted"/>
<evidence type="ECO:0000313" key="1">
    <source>
        <dbReference type="EMBL" id="KAJ2766741.1"/>
    </source>
</evidence>
<gene>
    <name evidence="1" type="ORF">IWQ57_004239</name>
</gene>
<dbReference type="EMBL" id="JANBUJ010001611">
    <property type="protein sequence ID" value="KAJ2766741.1"/>
    <property type="molecule type" value="Genomic_DNA"/>
</dbReference>
<protein>
    <submittedName>
        <fullName evidence="1">Uncharacterized protein</fullName>
    </submittedName>
</protein>